<dbReference type="EMBL" id="AP022574">
    <property type="protein sequence ID" value="BBX71839.1"/>
    <property type="molecule type" value="Genomic_DNA"/>
</dbReference>
<evidence type="ECO:0000313" key="2">
    <source>
        <dbReference type="EMBL" id="BBX71839.1"/>
    </source>
</evidence>
<dbReference type="Proteomes" id="UP000466514">
    <property type="component" value="Chromosome"/>
</dbReference>
<evidence type="ECO:0000256" key="1">
    <source>
        <dbReference type="SAM" id="Phobius"/>
    </source>
</evidence>
<gene>
    <name evidence="2" type="ORF">MPSYJ_53000</name>
</gene>
<reference evidence="2 3" key="1">
    <citation type="journal article" date="2019" name="Emerg. Microbes Infect.">
        <title>Comprehensive subspecies identification of 175 nontuberculous mycobacteria species based on 7547 genomic profiles.</title>
        <authorList>
            <person name="Matsumoto Y."/>
            <person name="Kinjo T."/>
            <person name="Motooka D."/>
            <person name="Nabeya D."/>
            <person name="Jung N."/>
            <person name="Uechi K."/>
            <person name="Horii T."/>
            <person name="Iida T."/>
            <person name="Fujita J."/>
            <person name="Nakamura S."/>
        </authorList>
    </citation>
    <scope>NUCLEOTIDE SEQUENCE [LARGE SCALE GENOMIC DNA]</scope>
    <source>
        <strain evidence="2 3">JCM 13323</strain>
    </source>
</reference>
<keyword evidence="1" id="KW-0472">Membrane</keyword>
<dbReference type="AlphaFoldDB" id="A0A7I7MKQ9"/>
<feature type="transmembrane region" description="Helical" evidence="1">
    <location>
        <begin position="6"/>
        <end position="34"/>
    </location>
</feature>
<name>A0A7I7MKQ9_9MYCO</name>
<proteinExistence type="predicted"/>
<keyword evidence="3" id="KW-1185">Reference proteome</keyword>
<accession>A0A7I7MKQ9</accession>
<keyword evidence="1" id="KW-1133">Transmembrane helix</keyword>
<dbReference type="KEGG" id="mpsc:MPSYJ_53000"/>
<keyword evidence="1" id="KW-0812">Transmembrane</keyword>
<sequence length="47" mass="4472">MIGLTIALAVLVGVTLGLLGGGGSILTVPLLAYVAGMRGARPSGAPP</sequence>
<evidence type="ECO:0000313" key="3">
    <source>
        <dbReference type="Proteomes" id="UP000466514"/>
    </source>
</evidence>
<protein>
    <submittedName>
        <fullName evidence="2">Uncharacterized protein</fullName>
    </submittedName>
</protein>
<organism evidence="2 3">
    <name type="scientific">Mycolicibacterium psychrotolerans</name>
    <dbReference type="NCBI Taxonomy" id="216929"/>
    <lineage>
        <taxon>Bacteria</taxon>
        <taxon>Bacillati</taxon>
        <taxon>Actinomycetota</taxon>
        <taxon>Actinomycetes</taxon>
        <taxon>Mycobacteriales</taxon>
        <taxon>Mycobacteriaceae</taxon>
        <taxon>Mycolicibacterium</taxon>
    </lineage>
</organism>